<dbReference type="EMBL" id="KN846970">
    <property type="protein sequence ID" value="KIW84368.1"/>
    <property type="molecule type" value="Genomic_DNA"/>
</dbReference>
<evidence type="ECO:0000313" key="3">
    <source>
        <dbReference type="Proteomes" id="UP000053029"/>
    </source>
</evidence>
<keyword evidence="1" id="KW-1133">Transmembrane helix</keyword>
<organism evidence="2 3">
    <name type="scientific">Fonsecaea pedrosoi CBS 271.37</name>
    <dbReference type="NCBI Taxonomy" id="1442368"/>
    <lineage>
        <taxon>Eukaryota</taxon>
        <taxon>Fungi</taxon>
        <taxon>Dikarya</taxon>
        <taxon>Ascomycota</taxon>
        <taxon>Pezizomycotina</taxon>
        <taxon>Eurotiomycetes</taxon>
        <taxon>Chaetothyriomycetidae</taxon>
        <taxon>Chaetothyriales</taxon>
        <taxon>Herpotrichiellaceae</taxon>
        <taxon>Fonsecaea</taxon>
    </lineage>
</organism>
<keyword evidence="1" id="KW-0812">Transmembrane</keyword>
<dbReference type="AlphaFoldDB" id="A0A0D2GTN0"/>
<dbReference type="Proteomes" id="UP000053029">
    <property type="component" value="Unassembled WGS sequence"/>
</dbReference>
<accession>A0A0D2GTN0</accession>
<evidence type="ECO:0000256" key="1">
    <source>
        <dbReference type="SAM" id="Phobius"/>
    </source>
</evidence>
<feature type="transmembrane region" description="Helical" evidence="1">
    <location>
        <begin position="67"/>
        <end position="93"/>
    </location>
</feature>
<dbReference type="HOGENOM" id="CLU_921442_0_0_1"/>
<reference evidence="2 3" key="1">
    <citation type="submission" date="2015-01" db="EMBL/GenBank/DDBJ databases">
        <title>The Genome Sequence of Fonsecaea pedrosoi CBS 271.37.</title>
        <authorList>
            <consortium name="The Broad Institute Genomics Platform"/>
            <person name="Cuomo C."/>
            <person name="de Hoog S."/>
            <person name="Gorbushina A."/>
            <person name="Stielow B."/>
            <person name="Teixiera M."/>
            <person name="Abouelleil A."/>
            <person name="Chapman S.B."/>
            <person name="Priest M."/>
            <person name="Young S.K."/>
            <person name="Wortman J."/>
            <person name="Nusbaum C."/>
            <person name="Birren B."/>
        </authorList>
    </citation>
    <scope>NUCLEOTIDE SEQUENCE [LARGE SCALE GENOMIC DNA]</scope>
    <source>
        <strain evidence="2 3">CBS 271.37</strain>
    </source>
</reference>
<gene>
    <name evidence="2" type="ORF">Z517_03618</name>
</gene>
<dbReference type="GeneID" id="25303108"/>
<evidence type="ECO:0000313" key="2">
    <source>
        <dbReference type="EMBL" id="KIW84368.1"/>
    </source>
</evidence>
<protein>
    <submittedName>
        <fullName evidence="2">Uncharacterized protein</fullName>
    </submittedName>
</protein>
<keyword evidence="1" id="KW-0472">Membrane</keyword>
<dbReference type="RefSeq" id="XP_013288176.1">
    <property type="nucleotide sequence ID" value="XM_013432722.1"/>
</dbReference>
<dbReference type="OrthoDB" id="4764735at2759"/>
<dbReference type="VEuPathDB" id="FungiDB:Z517_03618"/>
<sequence length="300" mass="34079">MAPTALTPPVDVLSDSSACEQFGWTLARLVLAALSWLAKGAGKLLSGLWHASGAAYLFDLILEALKIVAISVAAVIIVPWTLLISIRIILWVAKECRKRIRRPLWPKPTPRRLFEEPRHFHPFPAASSSPRGSASSRTPLYSNYGTCADSAGRAPAPPPRPTNIDQQFVPPAKESSVTFQKWYRHTQTCLADKPNLQEFPFPPIASCTKCKDKADEVQPCHHAIAEFFQQSPKYSRQWLRRERKRWHPDKFSQYSRTIRQSAEDVFKIVQELYQLHPPTLFGGLKFMPPFNDHPWKSDRD</sequence>
<proteinExistence type="predicted"/>
<keyword evidence="3" id="KW-1185">Reference proteome</keyword>
<name>A0A0D2GTN0_9EURO</name>